<accession>A0A5S4VMP1</accession>
<name>A0A5S4VMP1_9FIRM</name>
<dbReference type="EMBL" id="VSTF01000005">
    <property type="protein sequence ID" value="TYL60494.1"/>
    <property type="molecule type" value="Genomic_DNA"/>
</dbReference>
<comment type="caution">
    <text evidence="1">The sequence shown here is derived from an EMBL/GenBank/DDBJ whole genome shotgun (WGS) entry which is preliminary data.</text>
</comment>
<dbReference type="RefSeq" id="WP_148872275.1">
    <property type="nucleotide sequence ID" value="NZ_VSTF01000005.1"/>
</dbReference>
<gene>
    <name evidence="1" type="ORF">FYL31_07055</name>
</gene>
<dbReference type="AlphaFoldDB" id="A0A5S4VMP1"/>
<evidence type="ECO:0000313" key="1">
    <source>
        <dbReference type="EMBL" id="TYL60494.1"/>
    </source>
</evidence>
<protein>
    <submittedName>
        <fullName evidence="1">Uncharacterized protein</fullName>
    </submittedName>
</protein>
<reference evidence="1 2" key="2">
    <citation type="submission" date="2019-09" db="EMBL/GenBank/DDBJ databases">
        <title>Strain-level analysis of Eubacterium rectale using genomes from metagenomes.</title>
        <authorList>
            <person name="Karcher N."/>
            <person name="Segata N."/>
        </authorList>
    </citation>
    <scope>NUCLEOTIDE SEQUENCE [LARGE SCALE GENOMIC DNA]</scope>
    <source>
        <strain evidence="1 2">T3WBe13</strain>
    </source>
</reference>
<sequence length="175" mass="20831">MMDKNSSILTELDAINWDDKSADRFRVAMLAVILWNENKRIILYDDDYTPEIMKRFIVSQVNSYATSKTRDFKRFFLRSMEELHDHLKNHDADKVYPYLYDSENGISDVDRCFIRLADLNTAYEKDAKMYANLLADEILSFMDFYYRYGQCNKEEIEPAFIRELARIDREKLAKG</sequence>
<proteinExistence type="predicted"/>
<evidence type="ECO:0000313" key="2">
    <source>
        <dbReference type="Proteomes" id="UP000324327"/>
    </source>
</evidence>
<dbReference type="Proteomes" id="UP000324327">
    <property type="component" value="Unassembled WGS sequence"/>
</dbReference>
<reference evidence="1 2" key="1">
    <citation type="submission" date="2019-08" db="EMBL/GenBank/DDBJ databases">
        <authorList>
            <person name="Duncan S."/>
            <person name="Walker A."/>
        </authorList>
    </citation>
    <scope>NUCLEOTIDE SEQUENCE [LARGE SCALE GENOMIC DNA]</scope>
    <source>
        <strain evidence="1 2">T3WBe13</strain>
    </source>
</reference>
<organism evidence="1 2">
    <name type="scientific">Agathobacter rectalis</name>
    <dbReference type="NCBI Taxonomy" id="39491"/>
    <lineage>
        <taxon>Bacteria</taxon>
        <taxon>Bacillati</taxon>
        <taxon>Bacillota</taxon>
        <taxon>Clostridia</taxon>
        <taxon>Lachnospirales</taxon>
        <taxon>Lachnospiraceae</taxon>
        <taxon>Agathobacter</taxon>
    </lineage>
</organism>